<accession>A0AA36MN58</accession>
<comment type="caution">
    <text evidence="2">The sequence shown here is derived from an EMBL/GenBank/DDBJ whole genome shotgun (WGS) entry which is preliminary data.</text>
</comment>
<protein>
    <submittedName>
        <fullName evidence="2">Uncharacterized protein</fullName>
    </submittedName>
</protein>
<dbReference type="AlphaFoldDB" id="A0AA36MN58"/>
<dbReference type="EMBL" id="CAUJNA010000236">
    <property type="protein sequence ID" value="CAJ1374205.1"/>
    <property type="molecule type" value="Genomic_DNA"/>
</dbReference>
<organism evidence="2 3">
    <name type="scientific">Effrenium voratum</name>
    <dbReference type="NCBI Taxonomy" id="2562239"/>
    <lineage>
        <taxon>Eukaryota</taxon>
        <taxon>Sar</taxon>
        <taxon>Alveolata</taxon>
        <taxon>Dinophyceae</taxon>
        <taxon>Suessiales</taxon>
        <taxon>Symbiodiniaceae</taxon>
        <taxon>Effrenium</taxon>
    </lineage>
</organism>
<evidence type="ECO:0000313" key="3">
    <source>
        <dbReference type="Proteomes" id="UP001178507"/>
    </source>
</evidence>
<evidence type="ECO:0000256" key="1">
    <source>
        <dbReference type="SAM" id="MobiDB-lite"/>
    </source>
</evidence>
<dbReference type="Proteomes" id="UP001178507">
    <property type="component" value="Unassembled WGS sequence"/>
</dbReference>
<name>A0AA36MN58_9DINO</name>
<proteinExistence type="predicted"/>
<sequence length="141" mass="15377">MPGILTREGIIKQVTEAARLYAAKAGSCCAEASEKRADDLCADLAATIARQIEEEEREERATAPPTHQVPKVNPWSLDYSRFERAVAELDDLPPAVQSAEIAHRLAGVVENVKKLQCRPGGRAATFSDRFDAESLLCSSRP</sequence>
<reference evidence="2" key="1">
    <citation type="submission" date="2023-08" db="EMBL/GenBank/DDBJ databases">
        <authorList>
            <person name="Chen Y."/>
            <person name="Shah S."/>
            <person name="Dougan E. K."/>
            <person name="Thang M."/>
            <person name="Chan C."/>
        </authorList>
    </citation>
    <scope>NUCLEOTIDE SEQUENCE</scope>
</reference>
<evidence type="ECO:0000313" key="2">
    <source>
        <dbReference type="EMBL" id="CAJ1374205.1"/>
    </source>
</evidence>
<feature type="region of interest" description="Disordered" evidence="1">
    <location>
        <begin position="53"/>
        <end position="72"/>
    </location>
</feature>
<gene>
    <name evidence="2" type="ORF">EVOR1521_LOCUS3820</name>
</gene>
<keyword evidence="3" id="KW-1185">Reference proteome</keyword>